<dbReference type="EMBL" id="JAGRRH010000025">
    <property type="protein sequence ID" value="KAG7342264.1"/>
    <property type="molecule type" value="Genomic_DNA"/>
</dbReference>
<keyword evidence="2" id="KW-1185">Reference proteome</keyword>
<dbReference type="OrthoDB" id="121288at2759"/>
<dbReference type="Proteomes" id="UP000693970">
    <property type="component" value="Unassembled WGS sequence"/>
</dbReference>
<dbReference type="PANTHER" id="PTHR33050:SF7">
    <property type="entry name" value="RIBONUCLEASE H"/>
    <property type="match status" value="1"/>
</dbReference>
<evidence type="ECO:0000313" key="2">
    <source>
        <dbReference type="Proteomes" id="UP000693970"/>
    </source>
</evidence>
<sequence>MRVCEDGKWNFAYTLPRSDPKHELIVVLCLTLPMGWVDSPPFFCAVTETARDIMHAYEALPDLPPHPLEHHMLNLTKHDTALLHHPPSPLPSPLPPALQEVYIDDFIALCPAQHLTHLQHHSRAMLHAIHDLFPPPDITGSTMEDPISIKKLASEGTWSTTKEVLGWLLNGQQRTVSITDQKFQKITSQISTLRRRRRVPMKDLVKLQGKLNWLSNAIVTGKPLLGELDMFLHQHRHQTWVTLPSNILTLLQDWHLLIQQLHARPISVHELLPTSTPAYQGWADASTSWGAGGVWFGAAQPLLPIVWSLEWPPDIIQAIQRSHISINTLELFTILAHHLVLEAAVPTATLHHASVAIWCDNTTAVAWANKLRSSSCHFAHRILRLLTLLDTVPTAKRNAAKALFIAATTATSHGVIAATESERFRFWTHWQNFLQNTFPMHQPILSNYPLPTRLALLGAFAAFIRAGQHQPANKQVSAQTVLLALRAISQTHMLDGQPDPLADEKGQRHLILKRQIENYRRHDPSPKRKLALPHIAIKYLNVTRADNNPRYQAIHDLCTIAWFYLLRVGEYTQTTQTARRRTIQFRLEDVTLWNHTQVLCSTLPLQTLLSQCTAATLRISNQKNGRRNQVIHQEATRDVTCPIAAIIRRVHHIRQHTSDPTTMLGTYFTGHKHVAKQVTVTDITTALKNTVQVLGLARYNITPADISSHSLRAGGAMALHLGGVPAHTIKILGRWSSDTFLIYIQEQITGFSAGLSTQMSSTPLTPNAAIQPTLRLLNS</sequence>
<evidence type="ECO:0008006" key="3">
    <source>
        <dbReference type="Google" id="ProtNLM"/>
    </source>
</evidence>
<evidence type="ECO:0000313" key="1">
    <source>
        <dbReference type="EMBL" id="KAG7342264.1"/>
    </source>
</evidence>
<dbReference type="InterPro" id="IPR052055">
    <property type="entry name" value="Hepadnavirus_pol/RT"/>
</dbReference>
<accession>A0A9K3KFA6</accession>
<dbReference type="PANTHER" id="PTHR33050">
    <property type="entry name" value="REVERSE TRANSCRIPTASE DOMAIN-CONTAINING PROTEIN"/>
    <property type="match status" value="1"/>
</dbReference>
<name>A0A9K3KFA6_9STRA</name>
<organism evidence="1 2">
    <name type="scientific">Nitzschia inconspicua</name>
    <dbReference type="NCBI Taxonomy" id="303405"/>
    <lineage>
        <taxon>Eukaryota</taxon>
        <taxon>Sar</taxon>
        <taxon>Stramenopiles</taxon>
        <taxon>Ochrophyta</taxon>
        <taxon>Bacillariophyta</taxon>
        <taxon>Bacillariophyceae</taxon>
        <taxon>Bacillariophycidae</taxon>
        <taxon>Bacillariales</taxon>
        <taxon>Bacillariaceae</taxon>
        <taxon>Nitzschia</taxon>
    </lineage>
</organism>
<reference evidence="1" key="2">
    <citation type="submission" date="2021-04" db="EMBL/GenBank/DDBJ databases">
        <authorList>
            <person name="Podell S."/>
        </authorList>
    </citation>
    <scope>NUCLEOTIDE SEQUENCE</scope>
    <source>
        <strain evidence="1">Hildebrandi</strain>
    </source>
</reference>
<dbReference type="AlphaFoldDB" id="A0A9K3KFA6"/>
<reference evidence="1" key="1">
    <citation type="journal article" date="2021" name="Sci. Rep.">
        <title>Diploid genomic architecture of Nitzschia inconspicua, an elite biomass production diatom.</title>
        <authorList>
            <person name="Oliver A."/>
            <person name="Podell S."/>
            <person name="Pinowska A."/>
            <person name="Traller J.C."/>
            <person name="Smith S.R."/>
            <person name="McClure R."/>
            <person name="Beliaev A."/>
            <person name="Bohutskyi P."/>
            <person name="Hill E.A."/>
            <person name="Rabines A."/>
            <person name="Zheng H."/>
            <person name="Allen L.Z."/>
            <person name="Kuo A."/>
            <person name="Grigoriev I.V."/>
            <person name="Allen A.E."/>
            <person name="Hazlebeck D."/>
            <person name="Allen E.E."/>
        </authorList>
    </citation>
    <scope>NUCLEOTIDE SEQUENCE</scope>
    <source>
        <strain evidence="1">Hildebrandi</strain>
    </source>
</reference>
<proteinExistence type="predicted"/>
<comment type="caution">
    <text evidence="1">The sequence shown here is derived from an EMBL/GenBank/DDBJ whole genome shotgun (WGS) entry which is preliminary data.</text>
</comment>
<protein>
    <recommendedName>
        <fullName evidence="3">Tyr recombinase domain-containing protein</fullName>
    </recommendedName>
</protein>
<gene>
    <name evidence="1" type="ORF">IV203_007356</name>
</gene>